<name>A0ABU7E2M5_9TELE</name>
<accession>A0ABU7E2M5</accession>
<comment type="caution">
    <text evidence="1">The sequence shown here is derived from an EMBL/GenBank/DDBJ whole genome shotgun (WGS) entry which is preliminary data.</text>
</comment>
<reference evidence="1 2" key="1">
    <citation type="submission" date="2021-06" db="EMBL/GenBank/DDBJ databases">
        <authorList>
            <person name="Palmer J.M."/>
        </authorList>
    </citation>
    <scope>NUCLEOTIDE SEQUENCE [LARGE SCALE GENOMIC DNA]</scope>
    <source>
        <strain evidence="1 2">CL_MEX2019</strain>
        <tissue evidence="1">Muscle</tissue>
    </source>
</reference>
<dbReference type="EMBL" id="JAHUTJ010042933">
    <property type="protein sequence ID" value="MED6281360.1"/>
    <property type="molecule type" value="Genomic_DNA"/>
</dbReference>
<organism evidence="1 2">
    <name type="scientific">Characodon lateralis</name>
    <dbReference type="NCBI Taxonomy" id="208331"/>
    <lineage>
        <taxon>Eukaryota</taxon>
        <taxon>Metazoa</taxon>
        <taxon>Chordata</taxon>
        <taxon>Craniata</taxon>
        <taxon>Vertebrata</taxon>
        <taxon>Euteleostomi</taxon>
        <taxon>Actinopterygii</taxon>
        <taxon>Neopterygii</taxon>
        <taxon>Teleostei</taxon>
        <taxon>Neoteleostei</taxon>
        <taxon>Acanthomorphata</taxon>
        <taxon>Ovalentaria</taxon>
        <taxon>Atherinomorphae</taxon>
        <taxon>Cyprinodontiformes</taxon>
        <taxon>Goodeidae</taxon>
        <taxon>Characodon</taxon>
    </lineage>
</organism>
<dbReference type="Proteomes" id="UP001352852">
    <property type="component" value="Unassembled WGS sequence"/>
</dbReference>
<sequence length="105" mass="12003">MQRAPQRSRVLSEDSDMCTICYFDTHPLTVTPQTSQAHSSLNMKASIMNDSGGEQSPSFFPLNCIINRSDSSSETNKHRSFWIRSKLFIRRCAVLHSRHKQKMGL</sequence>
<gene>
    <name evidence="1" type="ORF">CHARACLAT_020567</name>
</gene>
<keyword evidence="2" id="KW-1185">Reference proteome</keyword>
<evidence type="ECO:0000313" key="1">
    <source>
        <dbReference type="EMBL" id="MED6281360.1"/>
    </source>
</evidence>
<evidence type="ECO:0000313" key="2">
    <source>
        <dbReference type="Proteomes" id="UP001352852"/>
    </source>
</evidence>
<protein>
    <submittedName>
        <fullName evidence="1">Uncharacterized protein</fullName>
    </submittedName>
</protein>
<proteinExistence type="predicted"/>